<feature type="domain" description="Ras-associating" evidence="2">
    <location>
        <begin position="140"/>
        <end position="227"/>
    </location>
</feature>
<dbReference type="SUPFAM" id="SSF54236">
    <property type="entry name" value="Ubiquitin-like"/>
    <property type="match status" value="1"/>
</dbReference>
<proteinExistence type="predicted"/>
<dbReference type="Proteomes" id="UP000515129">
    <property type="component" value="Unplaced"/>
</dbReference>
<evidence type="ECO:0000313" key="3">
    <source>
        <dbReference type="Proteomes" id="UP000515129"/>
    </source>
</evidence>
<dbReference type="InterPro" id="IPR029071">
    <property type="entry name" value="Ubiquitin-like_domsf"/>
</dbReference>
<feature type="compositionally biased region" description="Low complexity" evidence="1">
    <location>
        <begin position="89"/>
        <end position="113"/>
    </location>
</feature>
<dbReference type="InterPro" id="IPR000159">
    <property type="entry name" value="RA_dom"/>
</dbReference>
<evidence type="ECO:0000313" key="4">
    <source>
        <dbReference type="RefSeq" id="XP_026121277.1"/>
    </source>
</evidence>
<protein>
    <submittedName>
        <fullName evidence="4">Ral guanine nucleotide dissociation stimulator-like isoform X2</fullName>
    </submittedName>
</protein>
<dbReference type="AlphaFoldDB" id="A0A6P6PKF6"/>
<dbReference type="FunFam" id="3.10.20.90:FF:000042">
    <property type="entry name" value="Ral guanine nucleotide dissociation stimulator isoform 1"/>
    <property type="match status" value="1"/>
</dbReference>
<feature type="compositionally biased region" description="Low complexity" evidence="1">
    <location>
        <begin position="44"/>
        <end position="56"/>
    </location>
</feature>
<feature type="region of interest" description="Disordered" evidence="1">
    <location>
        <begin position="89"/>
        <end position="120"/>
    </location>
</feature>
<keyword evidence="3" id="KW-1185">Reference proteome</keyword>
<dbReference type="Gene3D" id="3.10.20.90">
    <property type="entry name" value="Phosphatidylinositol 3-kinase Catalytic Subunit, Chain A, domain 1"/>
    <property type="match status" value="1"/>
</dbReference>
<dbReference type="PROSITE" id="PS50200">
    <property type="entry name" value="RA"/>
    <property type="match status" value="1"/>
</dbReference>
<dbReference type="InterPro" id="IPR015758">
    <property type="entry name" value="RalGDS_RA"/>
</dbReference>
<organism evidence="3 4">
    <name type="scientific">Carassius auratus</name>
    <name type="common">Goldfish</name>
    <dbReference type="NCBI Taxonomy" id="7957"/>
    <lineage>
        <taxon>Eukaryota</taxon>
        <taxon>Metazoa</taxon>
        <taxon>Chordata</taxon>
        <taxon>Craniata</taxon>
        <taxon>Vertebrata</taxon>
        <taxon>Euteleostomi</taxon>
        <taxon>Actinopterygii</taxon>
        <taxon>Neopterygii</taxon>
        <taxon>Teleostei</taxon>
        <taxon>Ostariophysi</taxon>
        <taxon>Cypriniformes</taxon>
        <taxon>Cyprinidae</taxon>
        <taxon>Cyprininae</taxon>
        <taxon>Carassius</taxon>
    </lineage>
</organism>
<dbReference type="GO" id="GO:0007165">
    <property type="term" value="P:signal transduction"/>
    <property type="evidence" value="ECO:0007669"/>
    <property type="project" value="InterPro"/>
</dbReference>
<feature type="compositionally biased region" description="Low complexity" evidence="1">
    <location>
        <begin position="14"/>
        <end position="23"/>
    </location>
</feature>
<evidence type="ECO:0000259" key="2">
    <source>
        <dbReference type="PROSITE" id="PS50200"/>
    </source>
</evidence>
<feature type="region of interest" description="Disordered" evidence="1">
    <location>
        <begin position="1"/>
        <end position="60"/>
    </location>
</feature>
<accession>A0A6P6PKF6</accession>
<evidence type="ECO:0000256" key="1">
    <source>
        <dbReference type="SAM" id="MobiDB-lite"/>
    </source>
</evidence>
<dbReference type="Pfam" id="PF00788">
    <property type="entry name" value="RA"/>
    <property type="match status" value="1"/>
</dbReference>
<dbReference type="SMART" id="SM00314">
    <property type="entry name" value="RA"/>
    <property type="match status" value="1"/>
</dbReference>
<gene>
    <name evidence="4" type="primary">LOC113100997</name>
</gene>
<sequence>MERSGSPWVQEKPGCSGSGSSHSKSFDQLRFPPGLSGSTGDGGDSLSVTSAGSSSSDVEEVNISFISDSPDALERKFWESTSLSSLDASGLGSGSGSSSASSSSVSSTPVTGSRSHKRSVSGVSSYSSLSLPLYNQQVDDCCIIRVSLDVDNGNMYKSILVTSQDKTPAVVRKAMVKHNLDVERAEEYELVQKISEEKELKIPDNANVFYAMNSTANYDFVLKKRGFPRAGRTKPVSSSTLPRMRQKGLKIAKGLF</sequence>
<dbReference type="GeneID" id="113100997"/>
<dbReference type="CDD" id="cd17209">
    <property type="entry name" value="RA_RalGDS"/>
    <property type="match status" value="1"/>
</dbReference>
<reference evidence="4" key="1">
    <citation type="submission" date="2025-08" db="UniProtKB">
        <authorList>
            <consortium name="RefSeq"/>
        </authorList>
    </citation>
    <scope>IDENTIFICATION</scope>
    <source>
        <strain evidence="4">Wakin</strain>
        <tissue evidence="4">Muscle</tissue>
    </source>
</reference>
<name>A0A6P6PKF6_CARAU</name>
<dbReference type="RefSeq" id="XP_026121277.1">
    <property type="nucleotide sequence ID" value="XM_026265492.1"/>
</dbReference>